<dbReference type="EMBL" id="CP133622">
    <property type="protein sequence ID" value="WMV54629.1"/>
    <property type="molecule type" value="Genomic_DNA"/>
</dbReference>
<dbReference type="Pfam" id="PF00078">
    <property type="entry name" value="RVT_1"/>
    <property type="match status" value="1"/>
</dbReference>
<accession>A0AAF0V029</accession>
<evidence type="ECO:0000313" key="2">
    <source>
        <dbReference type="EMBL" id="WMV54629.1"/>
    </source>
</evidence>
<dbReference type="Gene3D" id="3.30.420.10">
    <property type="entry name" value="Ribonuclease H-like superfamily/Ribonuclease H"/>
    <property type="match status" value="1"/>
</dbReference>
<dbReference type="FunFam" id="3.30.70.270:FF:000020">
    <property type="entry name" value="Transposon Tf2-6 polyprotein-like Protein"/>
    <property type="match status" value="1"/>
</dbReference>
<organism evidence="2 3">
    <name type="scientific">Solanum verrucosum</name>
    <dbReference type="NCBI Taxonomy" id="315347"/>
    <lineage>
        <taxon>Eukaryota</taxon>
        <taxon>Viridiplantae</taxon>
        <taxon>Streptophyta</taxon>
        <taxon>Embryophyta</taxon>
        <taxon>Tracheophyta</taxon>
        <taxon>Spermatophyta</taxon>
        <taxon>Magnoliopsida</taxon>
        <taxon>eudicotyledons</taxon>
        <taxon>Gunneridae</taxon>
        <taxon>Pentapetalae</taxon>
        <taxon>asterids</taxon>
        <taxon>lamiids</taxon>
        <taxon>Solanales</taxon>
        <taxon>Solanaceae</taxon>
        <taxon>Solanoideae</taxon>
        <taxon>Solaneae</taxon>
        <taxon>Solanum</taxon>
    </lineage>
</organism>
<dbReference type="GO" id="GO:0003676">
    <property type="term" value="F:nucleic acid binding"/>
    <property type="evidence" value="ECO:0007669"/>
    <property type="project" value="InterPro"/>
</dbReference>
<dbReference type="SUPFAM" id="SSF53098">
    <property type="entry name" value="Ribonuclease H-like"/>
    <property type="match status" value="1"/>
</dbReference>
<evidence type="ECO:0000259" key="1">
    <source>
        <dbReference type="PROSITE" id="PS50994"/>
    </source>
</evidence>
<dbReference type="InterPro" id="IPR036397">
    <property type="entry name" value="RNaseH_sf"/>
</dbReference>
<dbReference type="PANTHER" id="PTHR37984">
    <property type="entry name" value="PROTEIN CBG26694"/>
    <property type="match status" value="1"/>
</dbReference>
<dbReference type="InterPro" id="IPR001584">
    <property type="entry name" value="Integrase_cat-core"/>
</dbReference>
<dbReference type="InterPro" id="IPR043128">
    <property type="entry name" value="Rev_trsase/Diguanyl_cyclase"/>
</dbReference>
<proteinExistence type="predicted"/>
<dbReference type="PROSITE" id="PS50994">
    <property type="entry name" value="INTEGRASE"/>
    <property type="match status" value="1"/>
</dbReference>
<name>A0AAF0V029_SOLVR</name>
<dbReference type="PANTHER" id="PTHR37984:SF5">
    <property type="entry name" value="PROTEIN NYNRIN-LIKE"/>
    <property type="match status" value="1"/>
</dbReference>
<dbReference type="CDD" id="cd01647">
    <property type="entry name" value="RT_LTR"/>
    <property type="match status" value="1"/>
</dbReference>
<feature type="domain" description="Integrase catalytic" evidence="1">
    <location>
        <begin position="328"/>
        <end position="440"/>
    </location>
</feature>
<dbReference type="InterPro" id="IPR043502">
    <property type="entry name" value="DNA/RNA_pol_sf"/>
</dbReference>
<dbReference type="InterPro" id="IPR000477">
    <property type="entry name" value="RT_dom"/>
</dbReference>
<dbReference type="SUPFAM" id="SSF56672">
    <property type="entry name" value="DNA/RNA polymerases"/>
    <property type="match status" value="1"/>
</dbReference>
<evidence type="ECO:0000313" key="3">
    <source>
        <dbReference type="Proteomes" id="UP001234989"/>
    </source>
</evidence>
<dbReference type="InterPro" id="IPR012337">
    <property type="entry name" value="RNaseH-like_sf"/>
</dbReference>
<dbReference type="AlphaFoldDB" id="A0AAF0V029"/>
<reference evidence="2" key="1">
    <citation type="submission" date="2023-08" db="EMBL/GenBank/DDBJ databases">
        <title>A de novo genome assembly of Solanum verrucosum Schlechtendal, a Mexican diploid species geographically isolated from the other diploid A-genome species in potato relatives.</title>
        <authorList>
            <person name="Hosaka K."/>
        </authorList>
    </citation>
    <scope>NUCLEOTIDE SEQUENCE</scope>
    <source>
        <tissue evidence="2">Young leaves</tissue>
    </source>
</reference>
<gene>
    <name evidence="2" type="ORF">MTR67_048014</name>
</gene>
<dbReference type="InterPro" id="IPR050951">
    <property type="entry name" value="Retrovirus_Pol_polyprotein"/>
</dbReference>
<protein>
    <recommendedName>
        <fullName evidence="1">Integrase catalytic domain-containing protein</fullName>
    </recommendedName>
</protein>
<dbReference type="GO" id="GO:0015074">
    <property type="term" value="P:DNA integration"/>
    <property type="evidence" value="ECO:0007669"/>
    <property type="project" value="InterPro"/>
</dbReference>
<dbReference type="Gene3D" id="3.30.70.270">
    <property type="match status" value="2"/>
</dbReference>
<sequence>MLIRPAEDHYSIPPYRMAPAELRELKEQLKDLLEKGFLRPSMSLWGAPVLFVRKKDSSLRMCIDYRQLNKVTIKNKYPLVRIDDLFDQLQGAKCFSKIDLRLGYHQVRVKDKDIPKTAFGHGHIVSDEGISVDNQKIEAVKNWPRSTTPTEIRIVLGLVGYYRRFVEGFSSIASPLKKLTYKETKFQWSDACERSFQGVIVQNVAESSLVVEVKEKQYTDPILIKLKENVQQGMTKAFELTQEGVLQCQNRLCIPIVDELRNMIMTEPHHSRYAVHPGSTKMYHDLKEEHCGIHGSMSKLSTSKSRAPKAHRLTKSAHFLPVKTTYIAEEYARLYIKEIVQLHGVPISIICDRGAQFIANFWKSFQKSLGTQVNLSTTFHPQIDGQAECTIQTLEGTLQACVLDFKGSWDEHLPLIEFAYNNSHHLSIKIAPYEALYGRKCRSLIGWLETGETTLLGPDLVHQAMEKVKVIQQLLETAQSRHKSYADVRRRGLEFSIGCS</sequence>
<dbReference type="Gene3D" id="3.10.10.10">
    <property type="entry name" value="HIV Type 1 Reverse Transcriptase, subunit A, domain 1"/>
    <property type="match status" value="1"/>
</dbReference>
<dbReference type="Proteomes" id="UP001234989">
    <property type="component" value="Chromosome 11"/>
</dbReference>
<keyword evidence="3" id="KW-1185">Reference proteome</keyword>